<dbReference type="EMBL" id="CP015102">
    <property type="protein sequence ID" value="ASJ06391.1"/>
    <property type="molecule type" value="Genomic_DNA"/>
</dbReference>
<evidence type="ECO:0000313" key="5">
    <source>
        <dbReference type="Proteomes" id="UP000197418"/>
    </source>
</evidence>
<dbReference type="OrthoDB" id="132546at2157"/>
<dbReference type="RefSeq" id="WP_088853652.1">
    <property type="nucleotide sequence ID" value="NZ_CP015102.1"/>
</dbReference>
<dbReference type="Pfam" id="PF00534">
    <property type="entry name" value="Glycos_transf_1"/>
    <property type="match status" value="1"/>
</dbReference>
<proteinExistence type="predicted"/>
<dbReference type="SUPFAM" id="SSF53756">
    <property type="entry name" value="UDP-Glycosyltransferase/glycogen phosphorylase"/>
    <property type="match status" value="1"/>
</dbReference>
<dbReference type="GeneID" id="33315227"/>
<dbReference type="KEGG" id="tpaf:A3L08_03105"/>
<dbReference type="InterPro" id="IPR001296">
    <property type="entry name" value="Glyco_trans_1"/>
</dbReference>
<keyword evidence="1" id="KW-0328">Glycosyltransferase</keyword>
<dbReference type="Proteomes" id="UP000197418">
    <property type="component" value="Chromosome"/>
</dbReference>
<dbReference type="GO" id="GO:0016757">
    <property type="term" value="F:glycosyltransferase activity"/>
    <property type="evidence" value="ECO:0007669"/>
    <property type="project" value="UniProtKB-KW"/>
</dbReference>
<sequence>MKILVISLPDLQKIPIQRYHHLIKEISKKHDVTVLSVNAWWLQEIEESKRFLQNVDYHYITKRRIHPIIQEALIVHHISKIKRSNFDLIINFNTLIATLLVKSFIPTIPLLFDIADELISGILDSPKFPKFMKNALSLKILRLLLSFNVSKATIVTIVSENLKRKYNLPDARLIYNGVRKDLMYSFYTPRRQREADMTLGFVGVVREWVDLHPVFNAISKLKFEYKINFLIIGDGPLIGYYKKLAQKLNIEKNVQFLGFIPHSKIPRYLQSIDIGLIPFNQSEIAIFAFPIKLLEYFSLKKPVISSRLPAIENNFGSTVFYAETNDEYLQILKDVMNNKKLLKKKGVRGYKITKNQYTWEHIGKTLNLVLSKIVQGVKE</sequence>
<evidence type="ECO:0000256" key="2">
    <source>
        <dbReference type="ARBA" id="ARBA00022679"/>
    </source>
</evidence>
<dbReference type="Gene3D" id="3.40.50.2000">
    <property type="entry name" value="Glycogen Phosphorylase B"/>
    <property type="match status" value="2"/>
</dbReference>
<accession>A0A218P6K9</accession>
<keyword evidence="2" id="KW-0808">Transferase</keyword>
<evidence type="ECO:0000259" key="3">
    <source>
        <dbReference type="Pfam" id="PF00534"/>
    </source>
</evidence>
<dbReference type="AlphaFoldDB" id="A0A218P6K9"/>
<name>A0A218P6K9_9EURY</name>
<keyword evidence="5" id="KW-1185">Reference proteome</keyword>
<gene>
    <name evidence="4" type="ORF">A3L08_03105</name>
</gene>
<evidence type="ECO:0000313" key="4">
    <source>
        <dbReference type="EMBL" id="ASJ06391.1"/>
    </source>
</evidence>
<organism evidence="4 5">
    <name type="scientific">Thermococcus pacificus</name>
    <dbReference type="NCBI Taxonomy" id="71998"/>
    <lineage>
        <taxon>Archaea</taxon>
        <taxon>Methanobacteriati</taxon>
        <taxon>Methanobacteriota</taxon>
        <taxon>Thermococci</taxon>
        <taxon>Thermococcales</taxon>
        <taxon>Thermococcaceae</taxon>
        <taxon>Thermococcus</taxon>
    </lineage>
</organism>
<reference evidence="4 5" key="1">
    <citation type="submission" date="2016-04" db="EMBL/GenBank/DDBJ databases">
        <title>Complete genome sequence of Thermococcus pacificus type strain P4.</title>
        <authorList>
            <person name="Oger P.M."/>
        </authorList>
    </citation>
    <scope>NUCLEOTIDE SEQUENCE [LARGE SCALE GENOMIC DNA]</scope>
    <source>
        <strain evidence="4 5">P-4</strain>
    </source>
</reference>
<dbReference type="PANTHER" id="PTHR12526">
    <property type="entry name" value="GLYCOSYLTRANSFERASE"/>
    <property type="match status" value="1"/>
</dbReference>
<protein>
    <recommendedName>
        <fullName evidence="3">Glycosyl transferase family 1 domain-containing protein</fullName>
    </recommendedName>
</protein>
<dbReference type="PANTHER" id="PTHR12526:SF629">
    <property type="entry name" value="TEICHURONIC ACID BIOSYNTHESIS GLYCOSYLTRANSFERASE TUAH-RELATED"/>
    <property type="match status" value="1"/>
</dbReference>
<feature type="domain" description="Glycosyl transferase family 1" evidence="3">
    <location>
        <begin position="195"/>
        <end position="346"/>
    </location>
</feature>
<evidence type="ECO:0000256" key="1">
    <source>
        <dbReference type="ARBA" id="ARBA00022676"/>
    </source>
</evidence>